<accession>B1Y1J5</accession>
<evidence type="ECO:0008006" key="3">
    <source>
        <dbReference type="Google" id="ProtNLM"/>
    </source>
</evidence>
<protein>
    <recommendedName>
        <fullName evidence="3">Xcc1710-like domain-containing protein</fullName>
    </recommendedName>
</protein>
<dbReference type="RefSeq" id="WP_012347054.1">
    <property type="nucleotide sequence ID" value="NC_010524.1"/>
</dbReference>
<dbReference type="Proteomes" id="UP000001693">
    <property type="component" value="Chromosome"/>
</dbReference>
<dbReference type="CDD" id="cd05560">
    <property type="entry name" value="Xcc1710_like"/>
    <property type="match status" value="1"/>
</dbReference>
<keyword evidence="2" id="KW-1185">Reference proteome</keyword>
<reference evidence="1 2" key="1">
    <citation type="submission" date="2008-03" db="EMBL/GenBank/DDBJ databases">
        <title>Complete sequence of Leptothrix cholodnii SP-6.</title>
        <authorList>
            <consortium name="US DOE Joint Genome Institute"/>
            <person name="Copeland A."/>
            <person name="Lucas S."/>
            <person name="Lapidus A."/>
            <person name="Glavina del Rio T."/>
            <person name="Dalin E."/>
            <person name="Tice H."/>
            <person name="Bruce D."/>
            <person name="Goodwin L."/>
            <person name="Pitluck S."/>
            <person name="Chertkov O."/>
            <person name="Brettin T."/>
            <person name="Detter J.C."/>
            <person name="Han C."/>
            <person name="Kuske C.R."/>
            <person name="Schmutz J."/>
            <person name="Larimer F."/>
            <person name="Land M."/>
            <person name="Hauser L."/>
            <person name="Kyrpides N."/>
            <person name="Lykidis A."/>
            <person name="Emerson D."/>
            <person name="Richardson P."/>
        </authorList>
    </citation>
    <scope>NUCLEOTIDE SEQUENCE [LARGE SCALE GENOMIC DNA]</scope>
    <source>
        <strain evidence="2">ATCC 51168 / LMG 8142 / SP-6</strain>
    </source>
</reference>
<dbReference type="Pfam" id="PF04430">
    <property type="entry name" value="DUF498"/>
    <property type="match status" value="1"/>
</dbReference>
<evidence type="ECO:0000313" key="1">
    <source>
        <dbReference type="EMBL" id="ACB34294.1"/>
    </source>
</evidence>
<dbReference type="STRING" id="395495.Lcho_2027"/>
<gene>
    <name evidence="1" type="ordered locus">Lcho_2027</name>
</gene>
<dbReference type="AlphaFoldDB" id="B1Y1J5"/>
<dbReference type="KEGG" id="lch:Lcho_2027"/>
<evidence type="ECO:0000313" key="2">
    <source>
        <dbReference type="Proteomes" id="UP000001693"/>
    </source>
</evidence>
<dbReference type="SUPFAM" id="SSF64076">
    <property type="entry name" value="MTH938-like"/>
    <property type="match status" value="1"/>
</dbReference>
<organism evidence="1 2">
    <name type="scientific">Leptothrix cholodnii (strain ATCC 51168 / LMG 8142 / SP-6)</name>
    <name type="common">Leptothrix discophora (strain SP-6)</name>
    <dbReference type="NCBI Taxonomy" id="395495"/>
    <lineage>
        <taxon>Bacteria</taxon>
        <taxon>Pseudomonadati</taxon>
        <taxon>Pseudomonadota</taxon>
        <taxon>Betaproteobacteria</taxon>
        <taxon>Burkholderiales</taxon>
        <taxon>Sphaerotilaceae</taxon>
        <taxon>Leptothrix</taxon>
    </lineage>
</organism>
<proteinExistence type="predicted"/>
<sequence>MKFQPDRIEGVNVITGYTSASINVNAQPWDCSVIVPFQGDILAWPCARFDELAESHFEPLLALRPELVIVGSGRQHRFVPPVLVRALIAKGIGVESMDTQAACRTYNILAGESRRVVAALLLD</sequence>
<dbReference type="HOGENOM" id="CLU_074390_2_0_4"/>
<dbReference type="Gene3D" id="3.40.1230.10">
    <property type="entry name" value="MTH938-like"/>
    <property type="match status" value="1"/>
</dbReference>
<dbReference type="PANTHER" id="PTHR21192">
    <property type="entry name" value="NUCLEAR PROTEIN E3-3"/>
    <property type="match status" value="1"/>
</dbReference>
<dbReference type="PANTHER" id="PTHR21192:SF2">
    <property type="entry name" value="NADH DEHYDROGENASE [UBIQUINONE] 1 ALPHA SUBCOMPLEX ASSEMBLY FACTOR 3"/>
    <property type="match status" value="1"/>
</dbReference>
<dbReference type="InterPro" id="IPR007523">
    <property type="entry name" value="NDUFAF3/AAMDC"/>
</dbReference>
<name>B1Y1J5_LEPCP</name>
<dbReference type="InterPro" id="IPR036748">
    <property type="entry name" value="MTH938-like_sf"/>
</dbReference>
<dbReference type="eggNOG" id="COG3737">
    <property type="taxonomic scope" value="Bacteria"/>
</dbReference>
<dbReference type="EMBL" id="CP001013">
    <property type="protein sequence ID" value="ACB34294.1"/>
    <property type="molecule type" value="Genomic_DNA"/>
</dbReference>
<dbReference type="OrthoDB" id="9800373at2"/>